<dbReference type="AlphaFoldDB" id="A0A5Q0MUX4"/>
<dbReference type="PANTHER" id="PTHR11177">
    <property type="entry name" value="CHITINASE"/>
    <property type="match status" value="1"/>
</dbReference>
<evidence type="ECO:0000256" key="1">
    <source>
        <dbReference type="ARBA" id="ARBA00004613"/>
    </source>
</evidence>
<feature type="signal peptide" evidence="7">
    <location>
        <begin position="1"/>
        <end position="16"/>
    </location>
</feature>
<evidence type="ECO:0000259" key="8">
    <source>
        <dbReference type="PROSITE" id="PS51910"/>
    </source>
</evidence>
<name>A0A5Q0MUX4_9NEOP</name>
<evidence type="ECO:0000256" key="2">
    <source>
        <dbReference type="ARBA" id="ARBA00006606"/>
    </source>
</evidence>
<dbReference type="FunFam" id="3.20.20.80:FF:000071">
    <property type="entry name" value="Imaginal disc growth factor"/>
    <property type="match status" value="1"/>
</dbReference>
<evidence type="ECO:0000256" key="4">
    <source>
        <dbReference type="ARBA" id="ARBA00022729"/>
    </source>
</evidence>
<dbReference type="SMART" id="SM00636">
    <property type="entry name" value="Glyco_18"/>
    <property type="match status" value="1"/>
</dbReference>
<dbReference type="PROSITE" id="PS51910">
    <property type="entry name" value="GH18_2"/>
    <property type="match status" value="1"/>
</dbReference>
<reference evidence="9" key="1">
    <citation type="journal article" date="2019" name="Insects">
        <title>Expansion of Imaginal Disc Growth Factor Gene Family in Diptera Reflects the Evolution of Novel Functions.</title>
        <authorList>
            <person name="Zurovcova M."/>
            <person name="Benes V."/>
            <person name="Zurovec M."/>
            <person name="Kucerova L."/>
        </authorList>
    </citation>
    <scope>NUCLEOTIDE SEQUENCE</scope>
    <source>
        <tissue evidence="9">Larval silk glands</tissue>
    </source>
</reference>
<evidence type="ECO:0000256" key="7">
    <source>
        <dbReference type="SAM" id="SignalP"/>
    </source>
</evidence>
<dbReference type="GO" id="GO:0005576">
    <property type="term" value="C:extracellular region"/>
    <property type="evidence" value="ECO:0007669"/>
    <property type="project" value="UniProtKB-SubCell"/>
</dbReference>
<dbReference type="InterPro" id="IPR001223">
    <property type="entry name" value="Glyco_hydro18_cat"/>
</dbReference>
<dbReference type="SUPFAM" id="SSF54556">
    <property type="entry name" value="Chitinase insertion domain"/>
    <property type="match status" value="1"/>
</dbReference>
<evidence type="ECO:0000256" key="6">
    <source>
        <dbReference type="ARBA" id="ARBA00023180"/>
    </source>
</evidence>
<dbReference type="GO" id="GO:0006032">
    <property type="term" value="P:chitin catabolic process"/>
    <property type="evidence" value="ECO:0007669"/>
    <property type="project" value="TreeGrafter"/>
</dbReference>
<dbReference type="Gene3D" id="3.10.50.10">
    <property type="match status" value="1"/>
</dbReference>
<keyword evidence="6" id="KW-0325">Glycoprotein</keyword>
<evidence type="ECO:0000313" key="9">
    <source>
        <dbReference type="EMBL" id="QFZ95570.1"/>
    </source>
</evidence>
<dbReference type="InterPro" id="IPR011583">
    <property type="entry name" value="Chitinase_II/V-like_cat"/>
</dbReference>
<dbReference type="GO" id="GO:0005975">
    <property type="term" value="P:carbohydrate metabolic process"/>
    <property type="evidence" value="ECO:0007669"/>
    <property type="project" value="InterPro"/>
</dbReference>
<gene>
    <name evidence="9" type="primary">Idgf1</name>
</gene>
<dbReference type="EMBL" id="MN520319">
    <property type="protein sequence ID" value="QFZ95570.1"/>
    <property type="molecule type" value="mRNA"/>
</dbReference>
<dbReference type="InterPro" id="IPR017853">
    <property type="entry name" value="GH"/>
</dbReference>
<dbReference type="Gene3D" id="3.20.20.80">
    <property type="entry name" value="Glycosidases"/>
    <property type="match status" value="1"/>
</dbReference>
<protein>
    <submittedName>
        <fullName evidence="9">Imaginal disc growth factor</fullName>
    </submittedName>
</protein>
<comment type="similarity">
    <text evidence="2">Belongs to the glycosyl hydrolase 18 family. IDGF subfamily.</text>
</comment>
<sequence length="437" mass="48718">MAKFLFFLATICMVHCFSIPSTNASGRAVFCYYDSRSYLRETQAKMLPSDMDPALSFCTHLVYGYAGIDATTNKMISLNENLDLSKGHGNFRVVTQLKKKFPNLKVLLSVGGGADLEDSFKYNTLLESPESRASFIISASVLLKNNEFDGLDLAWQFPTIKPKKIRGKLGSFWHGVKKIFGSTPVDEHAEEHRSQFSNFVLELKNALRHDNMILTASVLPNVNSSIYFDTHGIMNHVDFVILHGYDYMTPKRNPKEADFTSPLSELMKRNPESNIKFLINYWLNNGFPAHKLILAIPSFGRAWKLNSDSAISGVPPTPADGPAPEGPYTKHEGLLSYPEICTKLNNPANQKGMHSYLRKVLDPSKRYGTYAFRNPDENEAGGIWISYEDPESAASKVEHLKNKGLAGLAIVDLSLDDFRGLCTGNKFPILVAAKYGL</sequence>
<accession>A0A5Q0MUX4</accession>
<dbReference type="InterPro" id="IPR050314">
    <property type="entry name" value="Glycosyl_Hydrlase_18"/>
</dbReference>
<organism evidence="9">
    <name type="scientific">Plectrocnemia conspersa</name>
    <dbReference type="NCBI Taxonomy" id="161770"/>
    <lineage>
        <taxon>Eukaryota</taxon>
        <taxon>Metazoa</taxon>
        <taxon>Ecdysozoa</taxon>
        <taxon>Arthropoda</taxon>
        <taxon>Hexapoda</taxon>
        <taxon>Insecta</taxon>
        <taxon>Pterygota</taxon>
        <taxon>Neoptera</taxon>
        <taxon>Endopterygota</taxon>
        <taxon>Trichoptera</taxon>
        <taxon>Annulipalpia</taxon>
        <taxon>Psychomyioidea</taxon>
        <taxon>Polycentropodidae</taxon>
        <taxon>Polycentropodinae</taxon>
        <taxon>Plectrocnemia</taxon>
    </lineage>
</organism>
<evidence type="ECO:0000256" key="3">
    <source>
        <dbReference type="ARBA" id="ARBA00022525"/>
    </source>
</evidence>
<feature type="chain" id="PRO_5024395487" evidence="7">
    <location>
        <begin position="17"/>
        <end position="437"/>
    </location>
</feature>
<dbReference type="GO" id="GO:0008061">
    <property type="term" value="F:chitin binding"/>
    <property type="evidence" value="ECO:0007669"/>
    <property type="project" value="InterPro"/>
</dbReference>
<keyword evidence="3" id="KW-0964">Secreted</keyword>
<keyword evidence="5" id="KW-1015">Disulfide bond</keyword>
<evidence type="ECO:0000256" key="5">
    <source>
        <dbReference type="ARBA" id="ARBA00023157"/>
    </source>
</evidence>
<proteinExistence type="evidence at transcript level"/>
<dbReference type="GO" id="GO:0004568">
    <property type="term" value="F:chitinase activity"/>
    <property type="evidence" value="ECO:0007669"/>
    <property type="project" value="TreeGrafter"/>
</dbReference>
<keyword evidence="4 7" id="KW-0732">Signal</keyword>
<dbReference type="FunFam" id="3.10.50.10:FF:000007">
    <property type="entry name" value="chitinase-like protein Idgf4"/>
    <property type="match status" value="1"/>
</dbReference>
<comment type="subcellular location">
    <subcellularLocation>
        <location evidence="1">Secreted</location>
    </subcellularLocation>
</comment>
<dbReference type="SUPFAM" id="SSF51445">
    <property type="entry name" value="(Trans)glycosidases"/>
    <property type="match status" value="1"/>
</dbReference>
<dbReference type="InterPro" id="IPR029070">
    <property type="entry name" value="Chitinase_insertion_sf"/>
</dbReference>
<feature type="domain" description="GH18" evidence="8">
    <location>
        <begin position="27"/>
        <end position="437"/>
    </location>
</feature>
<dbReference type="PANTHER" id="PTHR11177:SF235">
    <property type="entry name" value="CHITINASE-LIKE PROTEIN IDGF1-RELATED"/>
    <property type="match status" value="1"/>
</dbReference>
<dbReference type="Pfam" id="PF00704">
    <property type="entry name" value="Glyco_hydro_18"/>
    <property type="match status" value="1"/>
</dbReference>